<dbReference type="RefSeq" id="XP_056026956.1">
    <property type="nucleotide sequence ID" value="XM_056176007.1"/>
</dbReference>
<feature type="compositionally biased region" description="Low complexity" evidence="1">
    <location>
        <begin position="197"/>
        <end position="223"/>
    </location>
</feature>
<evidence type="ECO:0000256" key="1">
    <source>
        <dbReference type="SAM" id="MobiDB-lite"/>
    </source>
</evidence>
<dbReference type="Proteomes" id="UP001140511">
    <property type="component" value="Unassembled WGS sequence"/>
</dbReference>
<evidence type="ECO:0000313" key="2">
    <source>
        <dbReference type="EMBL" id="KAJ4857900.1"/>
    </source>
</evidence>
<dbReference type="AlphaFoldDB" id="A0A9W9E5A5"/>
<gene>
    <name evidence="2" type="ORF">T069G_08797</name>
</gene>
<comment type="caution">
    <text evidence="2">The sequence shown here is derived from an EMBL/GenBank/DDBJ whole genome shotgun (WGS) entry which is preliminary data.</text>
</comment>
<sequence length="321" mass="34962">MPTNAEKEPMPPPPLALSLEDLDLKPNDAKLQQAISCIRIYQAQAIRLTREQQEEMCDIIKSHDYVRARTAKTASAHKLYKQTMNALKKKGKRVENLSWPIYLILSAVYKKLPKRYIKLVRRLYGTSLIGDYFNTYRTLLGGSDSASSVSANAPNVSQNPFTFSSSTKPFALSKDAPTGSTPFAVPTGSTLSSSSKNAPPASTNLSSSSTNAFSSSTNSFNNSDPVVAATQKTIAEAKACMARKTMEGQRISGPAPRDDEQDLTGEEDSDSSSSEVEVLWHKKRQASPVNREDDPSFAAKRPRPSSSGKPFDITTVSSGMK</sequence>
<evidence type="ECO:0000313" key="3">
    <source>
        <dbReference type="Proteomes" id="UP001140511"/>
    </source>
</evidence>
<dbReference type="GeneID" id="80870695"/>
<accession>A0A9W9E5A5</accession>
<feature type="region of interest" description="Disordered" evidence="1">
    <location>
        <begin position="175"/>
        <end position="223"/>
    </location>
</feature>
<reference evidence="2" key="1">
    <citation type="submission" date="2022-09" db="EMBL/GenBank/DDBJ databases">
        <title>Chromosome-level assembly of Trichoderma breve T069, a fungus used in development of biopesticide product.</title>
        <authorList>
            <person name="Lin R."/>
            <person name="Liu T."/>
        </authorList>
    </citation>
    <scope>NUCLEOTIDE SEQUENCE</scope>
    <source>
        <strain evidence="2">T069</strain>
    </source>
</reference>
<dbReference type="EMBL" id="JAOPEN010000005">
    <property type="protein sequence ID" value="KAJ4857900.1"/>
    <property type="molecule type" value="Genomic_DNA"/>
</dbReference>
<protein>
    <submittedName>
        <fullName evidence="2">Uncharacterized protein</fullName>
    </submittedName>
</protein>
<feature type="compositionally biased region" description="Polar residues" evidence="1">
    <location>
        <begin position="304"/>
        <end position="321"/>
    </location>
</feature>
<feature type="compositionally biased region" description="Acidic residues" evidence="1">
    <location>
        <begin position="259"/>
        <end position="270"/>
    </location>
</feature>
<feature type="region of interest" description="Disordered" evidence="1">
    <location>
        <begin position="245"/>
        <end position="321"/>
    </location>
</feature>
<feature type="compositionally biased region" description="Polar residues" evidence="1">
    <location>
        <begin position="187"/>
        <end position="196"/>
    </location>
</feature>
<organism evidence="2 3">
    <name type="scientific">Trichoderma breve</name>
    <dbReference type="NCBI Taxonomy" id="2034170"/>
    <lineage>
        <taxon>Eukaryota</taxon>
        <taxon>Fungi</taxon>
        <taxon>Dikarya</taxon>
        <taxon>Ascomycota</taxon>
        <taxon>Pezizomycotina</taxon>
        <taxon>Sordariomycetes</taxon>
        <taxon>Hypocreomycetidae</taxon>
        <taxon>Hypocreales</taxon>
        <taxon>Hypocreaceae</taxon>
        <taxon>Trichoderma</taxon>
    </lineage>
</organism>
<name>A0A9W9E5A5_9HYPO</name>
<proteinExistence type="predicted"/>
<keyword evidence="3" id="KW-1185">Reference proteome</keyword>